<gene>
    <name evidence="2" type="ORF">DAEQUDRAFT_729035</name>
</gene>
<dbReference type="OrthoDB" id="3146826at2759"/>
<organism evidence="2 3">
    <name type="scientific">Daedalea quercina L-15889</name>
    <dbReference type="NCBI Taxonomy" id="1314783"/>
    <lineage>
        <taxon>Eukaryota</taxon>
        <taxon>Fungi</taxon>
        <taxon>Dikarya</taxon>
        <taxon>Basidiomycota</taxon>
        <taxon>Agaricomycotina</taxon>
        <taxon>Agaricomycetes</taxon>
        <taxon>Polyporales</taxon>
        <taxon>Fomitopsis</taxon>
    </lineage>
</organism>
<protein>
    <submittedName>
        <fullName evidence="2">Uncharacterized protein</fullName>
    </submittedName>
</protein>
<sequence>MSASKGPYNLPPGERGVDDLTYNPQADAHPDNAAYDDHTNPESHPVGARGADNQPTFRDAGKEDFEAEQSEVTGRIPKST</sequence>
<feature type="region of interest" description="Disordered" evidence="1">
    <location>
        <begin position="1"/>
        <end position="80"/>
    </location>
</feature>
<evidence type="ECO:0000313" key="2">
    <source>
        <dbReference type="EMBL" id="KZT67402.1"/>
    </source>
</evidence>
<evidence type="ECO:0000256" key="1">
    <source>
        <dbReference type="SAM" id="MobiDB-lite"/>
    </source>
</evidence>
<keyword evidence="3" id="KW-1185">Reference proteome</keyword>
<reference evidence="2 3" key="1">
    <citation type="journal article" date="2016" name="Mol. Biol. Evol.">
        <title>Comparative Genomics of Early-Diverging Mushroom-Forming Fungi Provides Insights into the Origins of Lignocellulose Decay Capabilities.</title>
        <authorList>
            <person name="Nagy L.G."/>
            <person name="Riley R."/>
            <person name="Tritt A."/>
            <person name="Adam C."/>
            <person name="Daum C."/>
            <person name="Floudas D."/>
            <person name="Sun H."/>
            <person name="Yadav J.S."/>
            <person name="Pangilinan J."/>
            <person name="Larsson K.H."/>
            <person name="Matsuura K."/>
            <person name="Barry K."/>
            <person name="Labutti K."/>
            <person name="Kuo R."/>
            <person name="Ohm R.A."/>
            <person name="Bhattacharya S.S."/>
            <person name="Shirouzu T."/>
            <person name="Yoshinaga Y."/>
            <person name="Martin F.M."/>
            <person name="Grigoriev I.V."/>
            <person name="Hibbett D.S."/>
        </authorList>
    </citation>
    <scope>NUCLEOTIDE SEQUENCE [LARGE SCALE GENOMIC DNA]</scope>
    <source>
        <strain evidence="2 3">L-15889</strain>
    </source>
</reference>
<accession>A0A165NUU5</accession>
<proteinExistence type="predicted"/>
<name>A0A165NUU5_9APHY</name>
<dbReference type="Proteomes" id="UP000076727">
    <property type="component" value="Unassembled WGS sequence"/>
</dbReference>
<dbReference type="AlphaFoldDB" id="A0A165NUU5"/>
<dbReference type="EMBL" id="KV429076">
    <property type="protein sequence ID" value="KZT67402.1"/>
    <property type="molecule type" value="Genomic_DNA"/>
</dbReference>
<evidence type="ECO:0000313" key="3">
    <source>
        <dbReference type="Proteomes" id="UP000076727"/>
    </source>
</evidence>